<sequence>MDAFQYELTSETNINLKYEYGGEYFTFSLYRDDRGWVLHPFDGILLRNQAMCALVAQELFKHKPFQVMLAKEGILFTDIRSTVNLDNVNTPIAARNEREPYDNDNANPADDLMEFVQQHSVEEVIDYECSLIGSRISFYREILQRMFMDNLGPSDPEFQKVQDIVRIYEQSLDMLSSLNGPNLDAGRRGR</sequence>
<protein>
    <submittedName>
        <fullName evidence="1">Uncharacterized protein</fullName>
    </submittedName>
</protein>
<reference evidence="1 2" key="1">
    <citation type="submission" date="2016-03" db="EMBL/GenBank/DDBJ databases">
        <authorList>
            <person name="Sant'Anna F.H."/>
            <person name="Ambrosini A."/>
            <person name="Souza R."/>
            <person name="Bach E."/>
            <person name="Fernandes G."/>
            <person name="Balsanelli E."/>
            <person name="Baura V.A."/>
            <person name="Souza E.M."/>
            <person name="Passaglia L."/>
        </authorList>
    </citation>
    <scope>NUCLEOTIDE SEQUENCE [LARGE SCALE GENOMIC DNA]</scope>
    <source>
        <strain evidence="1 2">P26E</strain>
    </source>
</reference>
<dbReference type="Proteomes" id="UP000186058">
    <property type="component" value="Unassembled WGS sequence"/>
</dbReference>
<name>A0ABX3EGR7_9BACL</name>
<dbReference type="RefSeq" id="WP_074086326.1">
    <property type="nucleotide sequence ID" value="NZ_LVWI01000072.1"/>
</dbReference>
<accession>A0ABX3EGR7</accession>
<evidence type="ECO:0000313" key="2">
    <source>
        <dbReference type="Proteomes" id="UP000186058"/>
    </source>
</evidence>
<proteinExistence type="predicted"/>
<comment type="caution">
    <text evidence="1">The sequence shown here is derived from an EMBL/GenBank/DDBJ whole genome shotgun (WGS) entry which is preliminary data.</text>
</comment>
<organism evidence="1 2">
    <name type="scientific">Paenibacillus helianthi</name>
    <dbReference type="NCBI Taxonomy" id="1349432"/>
    <lineage>
        <taxon>Bacteria</taxon>
        <taxon>Bacillati</taxon>
        <taxon>Bacillota</taxon>
        <taxon>Bacilli</taxon>
        <taxon>Bacillales</taxon>
        <taxon>Paenibacillaceae</taxon>
        <taxon>Paenibacillus</taxon>
    </lineage>
</organism>
<gene>
    <name evidence="1" type="ORF">A3844_25220</name>
</gene>
<keyword evidence="2" id="KW-1185">Reference proteome</keyword>
<dbReference type="EMBL" id="LVWI01000072">
    <property type="protein sequence ID" value="OKP81819.1"/>
    <property type="molecule type" value="Genomic_DNA"/>
</dbReference>
<evidence type="ECO:0000313" key="1">
    <source>
        <dbReference type="EMBL" id="OKP81819.1"/>
    </source>
</evidence>